<name>A0ABW3D781_9BACL</name>
<proteinExistence type="predicted"/>
<dbReference type="Proteomes" id="UP001597120">
    <property type="component" value="Unassembled WGS sequence"/>
</dbReference>
<sequence>MGKSRAMPYSKAIMQVFMGKGCAMPYSKAIMQVFMGKGRHIPYSKAIIHVFGAIFAKSALFVKKTCTFERLSPSFWKKAGF</sequence>
<accession>A0ABW3D781</accession>
<evidence type="ECO:0000313" key="1">
    <source>
        <dbReference type="EMBL" id="MFD0868841.1"/>
    </source>
</evidence>
<protein>
    <submittedName>
        <fullName evidence="1">Uncharacterized protein</fullName>
    </submittedName>
</protein>
<reference evidence="2" key="1">
    <citation type="journal article" date="2019" name="Int. J. Syst. Evol. Microbiol.">
        <title>The Global Catalogue of Microorganisms (GCM) 10K type strain sequencing project: providing services to taxonomists for standard genome sequencing and annotation.</title>
        <authorList>
            <consortium name="The Broad Institute Genomics Platform"/>
            <consortium name="The Broad Institute Genome Sequencing Center for Infectious Disease"/>
            <person name="Wu L."/>
            <person name="Ma J."/>
        </authorList>
    </citation>
    <scope>NUCLEOTIDE SEQUENCE [LARGE SCALE GENOMIC DNA]</scope>
    <source>
        <strain evidence="2">CCUG 57263</strain>
    </source>
</reference>
<keyword evidence="2" id="KW-1185">Reference proteome</keyword>
<gene>
    <name evidence="1" type="ORF">ACFQ03_06740</name>
</gene>
<dbReference type="RefSeq" id="WP_379287004.1">
    <property type="nucleotide sequence ID" value="NZ_JBHTIU010000024.1"/>
</dbReference>
<dbReference type="EMBL" id="JBHTIU010000024">
    <property type="protein sequence ID" value="MFD0868841.1"/>
    <property type="molecule type" value="Genomic_DNA"/>
</dbReference>
<organism evidence="1 2">
    <name type="scientific">Paenibacillus residui</name>
    <dbReference type="NCBI Taxonomy" id="629724"/>
    <lineage>
        <taxon>Bacteria</taxon>
        <taxon>Bacillati</taxon>
        <taxon>Bacillota</taxon>
        <taxon>Bacilli</taxon>
        <taxon>Bacillales</taxon>
        <taxon>Paenibacillaceae</taxon>
        <taxon>Paenibacillus</taxon>
    </lineage>
</organism>
<evidence type="ECO:0000313" key="2">
    <source>
        <dbReference type="Proteomes" id="UP001597120"/>
    </source>
</evidence>
<comment type="caution">
    <text evidence="1">The sequence shown here is derived from an EMBL/GenBank/DDBJ whole genome shotgun (WGS) entry which is preliminary data.</text>
</comment>